<dbReference type="InterPro" id="IPR002942">
    <property type="entry name" value="S4_RNA-bd"/>
</dbReference>
<dbReference type="EMBL" id="PKLZ01000008">
    <property type="protein sequence ID" value="PLW82370.1"/>
    <property type="molecule type" value="Genomic_DNA"/>
</dbReference>
<gene>
    <name evidence="3" type="ORF">CWI75_11450</name>
</gene>
<evidence type="ECO:0000313" key="4">
    <source>
        <dbReference type="Proteomes" id="UP000234845"/>
    </source>
</evidence>
<accession>A0A2N5Y1V5</accession>
<comment type="caution">
    <text evidence="3">The sequence shown here is derived from an EMBL/GenBank/DDBJ whole genome shotgun (WGS) entry which is preliminary data.</text>
</comment>
<dbReference type="GO" id="GO:0003723">
    <property type="term" value="F:RNA binding"/>
    <property type="evidence" value="ECO:0007669"/>
    <property type="project" value="UniProtKB-KW"/>
</dbReference>
<dbReference type="InterPro" id="IPR036986">
    <property type="entry name" value="S4_RNA-bd_sf"/>
</dbReference>
<organism evidence="3 4">
    <name type="scientific">Kineobactrum sediminis</name>
    <dbReference type="NCBI Taxonomy" id="1905677"/>
    <lineage>
        <taxon>Bacteria</taxon>
        <taxon>Pseudomonadati</taxon>
        <taxon>Pseudomonadota</taxon>
        <taxon>Gammaproteobacteria</taxon>
        <taxon>Cellvibrionales</taxon>
        <taxon>Halieaceae</taxon>
        <taxon>Kineobactrum</taxon>
    </lineage>
</organism>
<evidence type="ECO:0000259" key="2">
    <source>
        <dbReference type="SMART" id="SM00363"/>
    </source>
</evidence>
<dbReference type="RefSeq" id="WP_101521622.1">
    <property type="nucleotide sequence ID" value="NZ_PKLZ01000008.1"/>
</dbReference>
<reference evidence="4" key="1">
    <citation type="submission" date="2017-11" db="EMBL/GenBank/DDBJ databases">
        <title>The draft genome sequence of Chromatocurvus sp. F02.</title>
        <authorList>
            <person name="Du Z.-J."/>
            <person name="Chang Y.-Q."/>
        </authorList>
    </citation>
    <scope>NUCLEOTIDE SEQUENCE [LARGE SCALE GENOMIC DNA]</scope>
    <source>
        <strain evidence="4">F02</strain>
    </source>
</reference>
<dbReference type="OrthoDB" id="9802835at2"/>
<keyword evidence="4" id="KW-1185">Reference proteome</keyword>
<name>A0A2N5Y1V5_9GAMM</name>
<dbReference type="Pfam" id="PF13275">
    <property type="entry name" value="S4_2"/>
    <property type="match status" value="1"/>
</dbReference>
<dbReference type="AlphaFoldDB" id="A0A2N5Y1V5"/>
<dbReference type="SMART" id="SM00363">
    <property type="entry name" value="S4"/>
    <property type="match status" value="1"/>
</dbReference>
<dbReference type="Gene3D" id="3.10.290.10">
    <property type="entry name" value="RNA-binding S4 domain"/>
    <property type="match status" value="1"/>
</dbReference>
<dbReference type="PROSITE" id="PS50889">
    <property type="entry name" value="S4"/>
    <property type="match status" value="1"/>
</dbReference>
<sequence length="75" mass="8016">MRNVEVTRVPVELYKILKFEGLAASGAEAKNAIADGQVSVNGVIETQKRKKIVAGDTITFAGENLRIVFPGTSPT</sequence>
<evidence type="ECO:0000256" key="1">
    <source>
        <dbReference type="PROSITE-ProRule" id="PRU00182"/>
    </source>
</evidence>
<dbReference type="CDD" id="cd00165">
    <property type="entry name" value="S4"/>
    <property type="match status" value="1"/>
</dbReference>
<keyword evidence="1" id="KW-0694">RNA-binding</keyword>
<protein>
    <submittedName>
        <fullName evidence="3">RNA-binding protein</fullName>
    </submittedName>
</protein>
<proteinExistence type="predicted"/>
<dbReference type="SUPFAM" id="SSF55174">
    <property type="entry name" value="Alpha-L RNA-binding motif"/>
    <property type="match status" value="1"/>
</dbReference>
<feature type="domain" description="RNA-binding S4" evidence="2">
    <location>
        <begin position="11"/>
        <end position="72"/>
    </location>
</feature>
<dbReference type="Proteomes" id="UP000234845">
    <property type="component" value="Unassembled WGS sequence"/>
</dbReference>
<evidence type="ECO:0000313" key="3">
    <source>
        <dbReference type="EMBL" id="PLW82370.1"/>
    </source>
</evidence>